<sequence>MADFLSGSFSSNDEIDFDRAASAFPDISLDGSGDFPTPTLGGAPVISHQTSTSSYADFEEFTTPPPHNDVKVTGDDEIEQFESQFPDIDVPVSLPPVMQQQPTFGAPTFAPRPQPPASAATPIFNAQLEEDEPEVIKEWREKQEEAIKARDDASKAKRQETIAKAERAIDAFYEDYARKKERNIRENKEHETQFLETQSLSLSSGTTWLRICDLVELQNSQSKTIARAGPNTTDISRFKEVLLRLKREGENAPGAQGY</sequence>
<evidence type="ECO:0000313" key="9">
    <source>
        <dbReference type="EMBL" id="KAF9788171.1"/>
    </source>
</evidence>
<keyword evidence="10" id="KW-1185">Reference proteome</keyword>
<evidence type="ECO:0000256" key="1">
    <source>
        <dbReference type="ARBA" id="ARBA00004180"/>
    </source>
</evidence>
<accession>A0A9P6HKF8</accession>
<evidence type="ECO:0000313" key="10">
    <source>
        <dbReference type="Proteomes" id="UP000736335"/>
    </source>
</evidence>
<comment type="subcellular location">
    <subcellularLocation>
        <location evidence="1 6">Cytoplasmic vesicle membrane</location>
        <topology evidence="1 6">Peripheral membrane protein</topology>
        <orientation evidence="1 6">Cytoplasmic side</orientation>
    </subcellularLocation>
    <subcellularLocation>
        <location evidence="6">Membrane</location>
        <location evidence="6">Coated pit</location>
        <topology evidence="6">Peripheral membrane protein</topology>
        <orientation evidence="6">Cytoplasmic side</orientation>
    </subcellularLocation>
    <text evidence="6">Cytoplasmic face of coated pits and vesicles.</text>
</comment>
<keyword evidence="7" id="KW-0175">Coiled coil</keyword>
<keyword evidence="4 6" id="KW-0168">Coated pit</keyword>
<evidence type="ECO:0000256" key="2">
    <source>
        <dbReference type="ARBA" id="ARBA00005263"/>
    </source>
</evidence>
<dbReference type="GO" id="GO:0030130">
    <property type="term" value="C:clathrin coat of trans-Golgi network vesicle"/>
    <property type="evidence" value="ECO:0007669"/>
    <property type="project" value="InterPro"/>
</dbReference>
<feature type="region of interest" description="Disordered" evidence="8">
    <location>
        <begin position="26"/>
        <end position="48"/>
    </location>
</feature>
<dbReference type="GO" id="GO:0030132">
    <property type="term" value="C:clathrin coat of coated pit"/>
    <property type="evidence" value="ECO:0007669"/>
    <property type="project" value="InterPro"/>
</dbReference>
<dbReference type="PANTHER" id="PTHR10639:SF7">
    <property type="entry name" value="CLATHRIN LIGHT CHAIN"/>
    <property type="match status" value="1"/>
</dbReference>
<dbReference type="EMBL" id="WIUZ02000004">
    <property type="protein sequence ID" value="KAF9788171.1"/>
    <property type="molecule type" value="Genomic_DNA"/>
</dbReference>
<evidence type="ECO:0000256" key="6">
    <source>
        <dbReference type="RuleBase" id="RU363137"/>
    </source>
</evidence>
<dbReference type="GO" id="GO:0072583">
    <property type="term" value="P:clathrin-dependent endocytosis"/>
    <property type="evidence" value="ECO:0007669"/>
    <property type="project" value="TreeGrafter"/>
</dbReference>
<evidence type="ECO:0000256" key="7">
    <source>
        <dbReference type="SAM" id="Coils"/>
    </source>
</evidence>
<evidence type="ECO:0000256" key="3">
    <source>
        <dbReference type="ARBA" id="ARBA00023136"/>
    </source>
</evidence>
<evidence type="ECO:0000256" key="8">
    <source>
        <dbReference type="SAM" id="MobiDB-lite"/>
    </source>
</evidence>
<dbReference type="GO" id="GO:0006886">
    <property type="term" value="P:intracellular protein transport"/>
    <property type="evidence" value="ECO:0007669"/>
    <property type="project" value="InterPro"/>
</dbReference>
<name>A0A9P6HKF8_9AGAM</name>
<gene>
    <name evidence="9" type="ORF">BJ322DRAFT_1106184</name>
</gene>
<dbReference type="OrthoDB" id="5512at2759"/>
<dbReference type="Proteomes" id="UP000736335">
    <property type="component" value="Unassembled WGS sequence"/>
</dbReference>
<dbReference type="PANTHER" id="PTHR10639">
    <property type="entry name" value="CLATHRIN LIGHT CHAIN"/>
    <property type="match status" value="1"/>
</dbReference>
<keyword evidence="3 6" id="KW-0472">Membrane</keyword>
<dbReference type="GO" id="GO:0005198">
    <property type="term" value="F:structural molecule activity"/>
    <property type="evidence" value="ECO:0007669"/>
    <property type="project" value="InterPro"/>
</dbReference>
<keyword evidence="5 6" id="KW-0968">Cytoplasmic vesicle</keyword>
<proteinExistence type="inferred from homology"/>
<feature type="coiled-coil region" evidence="7">
    <location>
        <begin position="136"/>
        <end position="193"/>
    </location>
</feature>
<dbReference type="InterPro" id="IPR000996">
    <property type="entry name" value="Clathrin_L-chain"/>
</dbReference>
<reference evidence="9" key="2">
    <citation type="submission" date="2020-11" db="EMBL/GenBank/DDBJ databases">
        <authorList>
            <consortium name="DOE Joint Genome Institute"/>
            <person name="Kuo A."/>
            <person name="Miyauchi S."/>
            <person name="Kiss E."/>
            <person name="Drula E."/>
            <person name="Kohler A."/>
            <person name="Sanchez-Garcia M."/>
            <person name="Andreopoulos B."/>
            <person name="Barry K.W."/>
            <person name="Bonito G."/>
            <person name="Buee M."/>
            <person name="Carver A."/>
            <person name="Chen C."/>
            <person name="Cichocki N."/>
            <person name="Clum A."/>
            <person name="Culley D."/>
            <person name="Crous P.W."/>
            <person name="Fauchery L."/>
            <person name="Girlanda M."/>
            <person name="Hayes R."/>
            <person name="Keri Z."/>
            <person name="Labutti K."/>
            <person name="Lipzen A."/>
            <person name="Lombard V."/>
            <person name="Magnuson J."/>
            <person name="Maillard F."/>
            <person name="Morin E."/>
            <person name="Murat C."/>
            <person name="Nolan M."/>
            <person name="Ohm R."/>
            <person name="Pangilinan J."/>
            <person name="Pereira M."/>
            <person name="Perotto S."/>
            <person name="Peter M."/>
            <person name="Riley R."/>
            <person name="Sitrit Y."/>
            <person name="Stielow B."/>
            <person name="Szollosi G."/>
            <person name="Zifcakova L."/>
            <person name="Stursova M."/>
            <person name="Spatafora J.W."/>
            <person name="Tedersoo L."/>
            <person name="Vaario L.-M."/>
            <person name="Yamada A."/>
            <person name="Yan M."/>
            <person name="Wang P."/>
            <person name="Xu J."/>
            <person name="Bruns T."/>
            <person name="Baldrian P."/>
            <person name="Vilgalys R."/>
            <person name="Henrissat B."/>
            <person name="Grigoriev I.V."/>
            <person name="Hibbett D."/>
            <person name="Nagy L.G."/>
            <person name="Martin F.M."/>
        </authorList>
    </citation>
    <scope>NUCLEOTIDE SEQUENCE</scope>
    <source>
        <strain evidence="9">UH-Tt-Lm1</strain>
    </source>
</reference>
<organism evidence="9 10">
    <name type="scientific">Thelephora terrestris</name>
    <dbReference type="NCBI Taxonomy" id="56493"/>
    <lineage>
        <taxon>Eukaryota</taxon>
        <taxon>Fungi</taxon>
        <taxon>Dikarya</taxon>
        <taxon>Basidiomycota</taxon>
        <taxon>Agaricomycotina</taxon>
        <taxon>Agaricomycetes</taxon>
        <taxon>Thelephorales</taxon>
        <taxon>Thelephoraceae</taxon>
        <taxon>Thelephora</taxon>
    </lineage>
</organism>
<reference evidence="9" key="1">
    <citation type="journal article" date="2020" name="Nat. Commun.">
        <title>Large-scale genome sequencing of mycorrhizal fungi provides insights into the early evolution of symbiotic traits.</title>
        <authorList>
            <person name="Miyauchi S."/>
            <person name="Kiss E."/>
            <person name="Kuo A."/>
            <person name="Drula E."/>
            <person name="Kohler A."/>
            <person name="Sanchez-Garcia M."/>
            <person name="Morin E."/>
            <person name="Andreopoulos B."/>
            <person name="Barry K.W."/>
            <person name="Bonito G."/>
            <person name="Buee M."/>
            <person name="Carver A."/>
            <person name="Chen C."/>
            <person name="Cichocki N."/>
            <person name="Clum A."/>
            <person name="Culley D."/>
            <person name="Crous P.W."/>
            <person name="Fauchery L."/>
            <person name="Girlanda M."/>
            <person name="Hayes R.D."/>
            <person name="Keri Z."/>
            <person name="LaButti K."/>
            <person name="Lipzen A."/>
            <person name="Lombard V."/>
            <person name="Magnuson J."/>
            <person name="Maillard F."/>
            <person name="Murat C."/>
            <person name="Nolan M."/>
            <person name="Ohm R.A."/>
            <person name="Pangilinan J."/>
            <person name="Pereira M.F."/>
            <person name="Perotto S."/>
            <person name="Peter M."/>
            <person name="Pfister S."/>
            <person name="Riley R."/>
            <person name="Sitrit Y."/>
            <person name="Stielow J.B."/>
            <person name="Szollosi G."/>
            <person name="Zifcakova L."/>
            <person name="Stursova M."/>
            <person name="Spatafora J.W."/>
            <person name="Tedersoo L."/>
            <person name="Vaario L.M."/>
            <person name="Yamada A."/>
            <person name="Yan M."/>
            <person name="Wang P."/>
            <person name="Xu J."/>
            <person name="Bruns T."/>
            <person name="Baldrian P."/>
            <person name="Vilgalys R."/>
            <person name="Dunand C."/>
            <person name="Henrissat B."/>
            <person name="Grigoriev I.V."/>
            <person name="Hibbett D."/>
            <person name="Nagy L.G."/>
            <person name="Martin F.M."/>
        </authorList>
    </citation>
    <scope>NUCLEOTIDE SEQUENCE</scope>
    <source>
        <strain evidence="9">UH-Tt-Lm1</strain>
    </source>
</reference>
<comment type="function">
    <text evidence="6">Clathrin is the major protein of the polyhedral coat of coated pits and vesicles.</text>
</comment>
<dbReference type="Pfam" id="PF01086">
    <property type="entry name" value="Clathrin_lg_ch"/>
    <property type="match status" value="1"/>
</dbReference>
<comment type="similarity">
    <text evidence="2 6">Belongs to the clathrin light chain family.</text>
</comment>
<protein>
    <recommendedName>
        <fullName evidence="6">Clathrin light chain</fullName>
    </recommendedName>
</protein>
<evidence type="ECO:0000256" key="4">
    <source>
        <dbReference type="ARBA" id="ARBA00023176"/>
    </source>
</evidence>
<comment type="caution">
    <text evidence="9">The sequence shown here is derived from an EMBL/GenBank/DDBJ whole genome shotgun (WGS) entry which is preliminary data.</text>
</comment>
<dbReference type="GO" id="GO:0032050">
    <property type="term" value="F:clathrin heavy chain binding"/>
    <property type="evidence" value="ECO:0007669"/>
    <property type="project" value="TreeGrafter"/>
</dbReference>
<dbReference type="AlphaFoldDB" id="A0A9P6HKF8"/>
<evidence type="ECO:0000256" key="5">
    <source>
        <dbReference type="ARBA" id="ARBA00023329"/>
    </source>
</evidence>